<dbReference type="InterPro" id="IPR029041">
    <property type="entry name" value="FAD-linked_oxidoreductase-like"/>
</dbReference>
<reference evidence="2" key="1">
    <citation type="submission" date="2018-05" db="EMBL/GenBank/DDBJ databases">
        <authorList>
            <person name="Lanie J.A."/>
            <person name="Ng W.-L."/>
            <person name="Kazmierczak K.M."/>
            <person name="Andrzejewski T.M."/>
            <person name="Davidsen T.M."/>
            <person name="Wayne K.J."/>
            <person name="Tettelin H."/>
            <person name="Glass J.I."/>
            <person name="Rusch D."/>
            <person name="Podicherti R."/>
            <person name="Tsui H.-C.T."/>
            <person name="Winkler M.E."/>
        </authorList>
    </citation>
    <scope>NUCLEOTIDE SEQUENCE</scope>
</reference>
<evidence type="ECO:0008006" key="3">
    <source>
        <dbReference type="Google" id="ProtNLM"/>
    </source>
</evidence>
<dbReference type="SUPFAM" id="SSF51730">
    <property type="entry name" value="FAD-linked oxidoreductase"/>
    <property type="match status" value="1"/>
</dbReference>
<evidence type="ECO:0000313" key="2">
    <source>
        <dbReference type="EMBL" id="SVA67393.1"/>
    </source>
</evidence>
<dbReference type="GO" id="GO:0016491">
    <property type="term" value="F:oxidoreductase activity"/>
    <property type="evidence" value="ECO:0007669"/>
    <property type="project" value="UniProtKB-KW"/>
</dbReference>
<sequence length="89" mass="9608">RPLTSFREAEFLHNEVPGIYLPDQTHSRMAKAEASGEQAAKEEGVRIALETFETIRESIQGVHINVPSENLEGALQILAGVQGAHGSGN</sequence>
<protein>
    <recommendedName>
        <fullName evidence="3">Methylenetetrahydrofolate reductase (NAD(P)H)</fullName>
    </recommendedName>
</protein>
<gene>
    <name evidence="2" type="ORF">METZ01_LOCUS120247</name>
</gene>
<accession>A0A381XT39</accession>
<keyword evidence="1" id="KW-0560">Oxidoreductase</keyword>
<proteinExistence type="predicted"/>
<name>A0A381XT39_9ZZZZ</name>
<organism evidence="2">
    <name type="scientific">marine metagenome</name>
    <dbReference type="NCBI Taxonomy" id="408172"/>
    <lineage>
        <taxon>unclassified sequences</taxon>
        <taxon>metagenomes</taxon>
        <taxon>ecological metagenomes</taxon>
    </lineage>
</organism>
<feature type="non-terminal residue" evidence="2">
    <location>
        <position position="1"/>
    </location>
</feature>
<evidence type="ECO:0000256" key="1">
    <source>
        <dbReference type="ARBA" id="ARBA00023002"/>
    </source>
</evidence>
<dbReference type="AlphaFoldDB" id="A0A381XT39"/>
<dbReference type="Gene3D" id="3.20.20.220">
    <property type="match status" value="1"/>
</dbReference>
<dbReference type="EMBL" id="UINC01016128">
    <property type="protein sequence ID" value="SVA67393.1"/>
    <property type="molecule type" value="Genomic_DNA"/>
</dbReference>